<organism evidence="2 3">
    <name type="scientific">Bifidobacterium biavatii DSM 23969</name>
    <dbReference type="NCBI Taxonomy" id="1437608"/>
    <lineage>
        <taxon>Bacteria</taxon>
        <taxon>Bacillati</taxon>
        <taxon>Actinomycetota</taxon>
        <taxon>Actinomycetes</taxon>
        <taxon>Bifidobacteriales</taxon>
        <taxon>Bifidobacteriaceae</taxon>
        <taxon>Bifidobacterium</taxon>
    </lineage>
</organism>
<feature type="region of interest" description="Disordered" evidence="1">
    <location>
        <begin position="1"/>
        <end position="24"/>
    </location>
</feature>
<evidence type="ECO:0000313" key="3">
    <source>
        <dbReference type="Proteomes" id="UP000029108"/>
    </source>
</evidence>
<feature type="compositionally biased region" description="Basic and acidic residues" evidence="1">
    <location>
        <begin position="1"/>
        <end position="20"/>
    </location>
</feature>
<dbReference type="AlphaFoldDB" id="A0A086ZL86"/>
<dbReference type="RefSeq" id="WP_051924033.1">
    <property type="nucleotide sequence ID" value="NZ_JDUU01000001.1"/>
</dbReference>
<name>A0A086ZL86_9BIFI</name>
<dbReference type="STRING" id="1437608.GCA_000771645_00083"/>
<evidence type="ECO:0008006" key="4">
    <source>
        <dbReference type="Google" id="ProtNLM"/>
    </source>
</evidence>
<sequence length="261" mass="29259">MTTHAWERRAARSGEQSREWDESECCGPIRERDLETLTARFRSERQEHGPRTADAAWLDGPFDEWLHRLDDGCDDDAGDDGCCGDCRVDGDRLDAGGRDCDRFADFDDDDDLPCPPLRRDSVAALAVAMRETLPARDALIMSMIAGVECDHASMMQLAADPHADRTRLRLATMLTRSLGDEHMPDERRCAAGMTMLAQIADAVPRRWRAQPCAAMAYVLWWLDDDRAALYAVECLAYDEECTLGGVVLSLLERGAQPSWHR</sequence>
<evidence type="ECO:0000313" key="2">
    <source>
        <dbReference type="EMBL" id="KFI47286.1"/>
    </source>
</evidence>
<dbReference type="OrthoDB" id="3243184at2"/>
<dbReference type="eggNOG" id="ENOG5031Y4U">
    <property type="taxonomic scope" value="Bacteria"/>
</dbReference>
<protein>
    <recommendedName>
        <fullName evidence="4">DUF4192 family protein</fullName>
    </recommendedName>
</protein>
<keyword evidence="3" id="KW-1185">Reference proteome</keyword>
<comment type="caution">
    <text evidence="2">The sequence shown here is derived from an EMBL/GenBank/DDBJ whole genome shotgun (WGS) entry which is preliminary data.</text>
</comment>
<reference evidence="2 3" key="1">
    <citation type="submission" date="2014-03" db="EMBL/GenBank/DDBJ databases">
        <title>Genomics of Bifidobacteria.</title>
        <authorList>
            <person name="Ventura M."/>
            <person name="Milani C."/>
            <person name="Lugli G.A."/>
        </authorList>
    </citation>
    <scope>NUCLEOTIDE SEQUENCE [LARGE SCALE GENOMIC DNA]</scope>
    <source>
        <strain evidence="2 3">DSM 23969</strain>
    </source>
</reference>
<evidence type="ECO:0000256" key="1">
    <source>
        <dbReference type="SAM" id="MobiDB-lite"/>
    </source>
</evidence>
<dbReference type="EMBL" id="JGYN01000036">
    <property type="protein sequence ID" value="KFI47286.1"/>
    <property type="molecule type" value="Genomic_DNA"/>
</dbReference>
<gene>
    <name evidence="2" type="ORF">BBIA_2214</name>
</gene>
<proteinExistence type="predicted"/>
<dbReference type="Proteomes" id="UP000029108">
    <property type="component" value="Unassembled WGS sequence"/>
</dbReference>
<accession>A0A086ZL86</accession>